<protein>
    <recommendedName>
        <fullName evidence="4">Leucine-rich repeat domain-containing protein</fullName>
    </recommendedName>
</protein>
<dbReference type="Gene3D" id="3.80.10.10">
    <property type="entry name" value="Ribonuclease Inhibitor"/>
    <property type="match status" value="1"/>
</dbReference>
<gene>
    <name evidence="2" type="ORF">HNR48_003488</name>
</gene>
<dbReference type="RefSeq" id="WP_166843709.1">
    <property type="nucleotide sequence ID" value="NZ_JAAONY010000003.1"/>
</dbReference>
<sequence length="227" mass="23384">MPLIASLFRFSFVILALIGKAHAQTFNFGPADTVTGCTGCSSTITIPQDNAGTTVTSVGPSAFFNNSLTSVTFPSSITTIQNSAFAANAFATITLPDGLTTIEDLAFNSNSLTTVTIPASVTNIGDSAFEDNDITTVLFEGDRPAFGGNRVFASNAPVNTINYCAGASGWPGADIEGITPTVVTCPSATAASPNAVPTSTPFTIAALAGLFLTFASRARNEKSNRTY</sequence>
<accession>A0A7X0MWZ4</accession>
<dbReference type="InterPro" id="IPR026906">
    <property type="entry name" value="LRR_5"/>
</dbReference>
<dbReference type="InterPro" id="IPR032675">
    <property type="entry name" value="LRR_dom_sf"/>
</dbReference>
<feature type="chain" id="PRO_5030779843" description="Leucine-rich repeat domain-containing protein" evidence="1">
    <location>
        <begin position="24"/>
        <end position="227"/>
    </location>
</feature>
<dbReference type="AlphaFoldDB" id="A0A7X0MWZ4"/>
<evidence type="ECO:0000313" key="2">
    <source>
        <dbReference type="EMBL" id="MBB6523186.1"/>
    </source>
</evidence>
<keyword evidence="3" id="KW-1185">Reference proteome</keyword>
<evidence type="ECO:0008006" key="4">
    <source>
        <dbReference type="Google" id="ProtNLM"/>
    </source>
</evidence>
<evidence type="ECO:0000256" key="1">
    <source>
        <dbReference type="SAM" id="SignalP"/>
    </source>
</evidence>
<proteinExistence type="predicted"/>
<name>A0A7X0MWZ4_9GAMM</name>
<comment type="caution">
    <text evidence="2">The sequence shown here is derived from an EMBL/GenBank/DDBJ whole genome shotgun (WGS) entry which is preliminary data.</text>
</comment>
<dbReference type="Proteomes" id="UP000528457">
    <property type="component" value="Unassembled WGS sequence"/>
</dbReference>
<dbReference type="InParanoid" id="A0A7X0MWZ4"/>
<reference evidence="2 3" key="1">
    <citation type="submission" date="2020-08" db="EMBL/GenBank/DDBJ databases">
        <title>Genomic Encyclopedia of Type Strains, Phase IV (KMG-IV): sequencing the most valuable type-strain genomes for metagenomic binning, comparative biology and taxonomic classification.</title>
        <authorList>
            <person name="Goeker M."/>
        </authorList>
    </citation>
    <scope>NUCLEOTIDE SEQUENCE [LARGE SCALE GENOMIC DNA]</scope>
    <source>
        <strain evidence="2 3">DSM 22368</strain>
    </source>
</reference>
<dbReference type="Pfam" id="PF13306">
    <property type="entry name" value="LRR_5"/>
    <property type="match status" value="1"/>
</dbReference>
<organism evidence="2 3">
    <name type="scientific">Pseudoteredinibacter isoporae</name>
    <dbReference type="NCBI Taxonomy" id="570281"/>
    <lineage>
        <taxon>Bacteria</taxon>
        <taxon>Pseudomonadati</taxon>
        <taxon>Pseudomonadota</taxon>
        <taxon>Gammaproteobacteria</taxon>
        <taxon>Cellvibrionales</taxon>
        <taxon>Cellvibrionaceae</taxon>
        <taxon>Pseudoteredinibacter</taxon>
    </lineage>
</organism>
<keyword evidence="1" id="KW-0732">Signal</keyword>
<evidence type="ECO:0000313" key="3">
    <source>
        <dbReference type="Proteomes" id="UP000528457"/>
    </source>
</evidence>
<dbReference type="EMBL" id="JACHHT010000003">
    <property type="protein sequence ID" value="MBB6523186.1"/>
    <property type="molecule type" value="Genomic_DNA"/>
</dbReference>
<feature type="signal peptide" evidence="1">
    <location>
        <begin position="1"/>
        <end position="23"/>
    </location>
</feature>